<feature type="transmembrane region" description="Helical" evidence="10">
    <location>
        <begin position="222"/>
        <end position="240"/>
    </location>
</feature>
<name>A0AA91T0T2_CLALS</name>
<evidence type="ECO:0000256" key="4">
    <source>
        <dbReference type="ARBA" id="ARBA00022692"/>
    </source>
</evidence>
<dbReference type="InterPro" id="IPR007290">
    <property type="entry name" value="Arv1"/>
</dbReference>
<keyword evidence="9 10" id="KW-0472">Membrane</keyword>
<dbReference type="GO" id="GO:0005789">
    <property type="term" value="C:endoplasmic reticulum membrane"/>
    <property type="evidence" value="ECO:0007669"/>
    <property type="project" value="UniProtKB-SubCell"/>
</dbReference>
<keyword evidence="6 10" id="KW-1133">Transmembrane helix</keyword>
<comment type="function">
    <text evidence="10">Regulates also the sphingolipid metabolism.</text>
</comment>
<evidence type="ECO:0000256" key="9">
    <source>
        <dbReference type="ARBA" id="ARBA00023136"/>
    </source>
</evidence>
<dbReference type="EMBL" id="LYUB02000012">
    <property type="protein sequence ID" value="OVF07503.1"/>
    <property type="molecule type" value="Genomic_DNA"/>
</dbReference>
<feature type="transmembrane region" description="Helical" evidence="10">
    <location>
        <begin position="81"/>
        <end position="99"/>
    </location>
</feature>
<reference evidence="11 12" key="1">
    <citation type="submission" date="2017-04" db="EMBL/GenBank/DDBJ databases">
        <title>Draft genome of the yeast Clavispora lusitaniae type strain CBS 6936.</title>
        <authorList>
            <person name="Durrens P."/>
            <person name="Klopp C."/>
            <person name="Biteau N."/>
            <person name="Fitton-Ouhabi V."/>
            <person name="Dementhon K."/>
            <person name="Accoceberry I."/>
            <person name="Sherman D.J."/>
            <person name="Noel T."/>
        </authorList>
    </citation>
    <scope>NUCLEOTIDE SEQUENCE [LARGE SCALE GENOMIC DNA]</scope>
    <source>
        <strain evidence="11 12">CBS 6936</strain>
    </source>
</reference>
<evidence type="ECO:0000256" key="10">
    <source>
        <dbReference type="RuleBase" id="RU368065"/>
    </source>
</evidence>
<dbReference type="GO" id="GO:0006665">
    <property type="term" value="P:sphingolipid metabolic process"/>
    <property type="evidence" value="ECO:0007669"/>
    <property type="project" value="UniProtKB-UniRule"/>
</dbReference>
<proteinExistence type="inferred from homology"/>
<evidence type="ECO:0000313" key="11">
    <source>
        <dbReference type="EMBL" id="OVF07503.1"/>
    </source>
</evidence>
<evidence type="ECO:0000256" key="5">
    <source>
        <dbReference type="ARBA" id="ARBA00022824"/>
    </source>
</evidence>
<feature type="transmembrane region" description="Helical" evidence="10">
    <location>
        <begin position="197"/>
        <end position="215"/>
    </location>
</feature>
<dbReference type="Proteomes" id="UP000195602">
    <property type="component" value="Unassembled WGS sequence"/>
</dbReference>
<comment type="similarity">
    <text evidence="2 10">Belongs to the ARV1 family.</text>
</comment>
<evidence type="ECO:0000256" key="1">
    <source>
        <dbReference type="ARBA" id="ARBA00004477"/>
    </source>
</evidence>
<keyword evidence="10" id="KW-0746">Sphingolipid metabolism</keyword>
<protein>
    <recommendedName>
        <fullName evidence="10">Protein ARV</fullName>
    </recommendedName>
</protein>
<evidence type="ECO:0000256" key="3">
    <source>
        <dbReference type="ARBA" id="ARBA00022448"/>
    </source>
</evidence>
<evidence type="ECO:0000256" key="6">
    <source>
        <dbReference type="ARBA" id="ARBA00022989"/>
    </source>
</evidence>
<sequence length="285" mass="32702">MICVECNNPGIDCLYSEFKSKYIKLTICPKCGQLADKYIEFDNVIIFLDVLLLEKQAYRHLAYNKVETAIFGQDPPQYRKIVRYVVLSVLFEVYLTWAYEEKKEHSSMLMSRVLSMPVALQYAFFIIHQMIEQGMMFFMLYIIFTRLFSWGNTRNQNLTDAHQKPYYMCVLLVTFLLSTAVRCLPIIMLIWPYDNASVASGAVNILVFFCMVEGLRINTGRPYSAVFFAVAAALTLSVTAKETSMCFWVSLASSTPVKTLLKSEWSLYVEKVCNGWSLIQAALNP</sequence>
<comment type="subcellular location">
    <subcellularLocation>
        <location evidence="1 10">Endoplasmic reticulum membrane</location>
        <topology evidence="1 10">Multi-pass membrane protein</topology>
    </subcellularLocation>
    <subcellularLocation>
        <location evidence="10">Golgi apparatus membrane</location>
        <topology evidence="10">Multi-pass membrane protein</topology>
    </subcellularLocation>
</comment>
<gene>
    <name evidence="11" type="ORF">A9F13_12g00187</name>
</gene>
<evidence type="ECO:0000256" key="2">
    <source>
        <dbReference type="ARBA" id="ARBA00009187"/>
    </source>
</evidence>
<dbReference type="GO" id="GO:0032366">
    <property type="term" value="P:intracellular sterol transport"/>
    <property type="evidence" value="ECO:0007669"/>
    <property type="project" value="UniProtKB-UniRule"/>
</dbReference>
<dbReference type="GO" id="GO:0032541">
    <property type="term" value="C:cortical endoplasmic reticulum"/>
    <property type="evidence" value="ECO:0007669"/>
    <property type="project" value="TreeGrafter"/>
</dbReference>
<keyword evidence="3 10" id="KW-0813">Transport</keyword>
<comment type="caution">
    <text evidence="11">The sequence shown here is derived from an EMBL/GenBank/DDBJ whole genome shotgun (WGS) entry which is preliminary data.</text>
</comment>
<dbReference type="Pfam" id="PF04161">
    <property type="entry name" value="Arv1"/>
    <property type="match status" value="1"/>
</dbReference>
<organism evidence="11 12">
    <name type="scientific">Clavispora lusitaniae</name>
    <name type="common">Candida lusitaniae</name>
    <dbReference type="NCBI Taxonomy" id="36911"/>
    <lineage>
        <taxon>Eukaryota</taxon>
        <taxon>Fungi</taxon>
        <taxon>Dikarya</taxon>
        <taxon>Ascomycota</taxon>
        <taxon>Saccharomycotina</taxon>
        <taxon>Pichiomycetes</taxon>
        <taxon>Metschnikowiaceae</taxon>
        <taxon>Clavispora</taxon>
    </lineage>
</organism>
<keyword evidence="10" id="KW-0333">Golgi apparatus</keyword>
<accession>A0AA91T0T2</accession>
<keyword evidence="4 10" id="KW-0812">Transmembrane</keyword>
<comment type="function">
    <text evidence="10">Mediator of sterol homeostasis involved in sterol uptake, trafficking and distribution into membranes.</text>
</comment>
<dbReference type="PANTHER" id="PTHR14467">
    <property type="entry name" value="ARV1"/>
    <property type="match status" value="1"/>
</dbReference>
<feature type="transmembrane region" description="Helical" evidence="10">
    <location>
        <begin position="119"/>
        <end position="144"/>
    </location>
</feature>
<dbReference type="GO" id="GO:0016125">
    <property type="term" value="P:sterol metabolic process"/>
    <property type="evidence" value="ECO:0007669"/>
    <property type="project" value="UniProtKB-UniRule"/>
</dbReference>
<keyword evidence="5 10" id="KW-0256">Endoplasmic reticulum</keyword>
<dbReference type="KEGG" id="clus:A9F13_12g00187"/>
<evidence type="ECO:0000313" key="12">
    <source>
        <dbReference type="Proteomes" id="UP000195602"/>
    </source>
</evidence>
<keyword evidence="7 10" id="KW-0445">Lipid transport</keyword>
<evidence type="ECO:0000256" key="7">
    <source>
        <dbReference type="ARBA" id="ARBA00023055"/>
    </source>
</evidence>
<dbReference type="AlphaFoldDB" id="A0AA91T0T2"/>
<dbReference type="GO" id="GO:0097036">
    <property type="term" value="P:regulation of plasma membrane sterol distribution"/>
    <property type="evidence" value="ECO:0007669"/>
    <property type="project" value="UniProtKB-UniRule"/>
</dbReference>
<keyword evidence="8 10" id="KW-0443">Lipid metabolism</keyword>
<dbReference type="PANTHER" id="PTHR14467:SF0">
    <property type="entry name" value="PROTEIN ARV1"/>
    <property type="match status" value="1"/>
</dbReference>
<evidence type="ECO:0000256" key="8">
    <source>
        <dbReference type="ARBA" id="ARBA00023098"/>
    </source>
</evidence>
<dbReference type="GO" id="GO:0000139">
    <property type="term" value="C:Golgi membrane"/>
    <property type="evidence" value="ECO:0007669"/>
    <property type="project" value="UniProtKB-SubCell"/>
</dbReference>
<feature type="transmembrane region" description="Helical" evidence="10">
    <location>
        <begin position="165"/>
        <end position="191"/>
    </location>
</feature>